<feature type="transmembrane region" description="Helical" evidence="9">
    <location>
        <begin position="12"/>
        <end position="34"/>
    </location>
</feature>
<dbReference type="GO" id="GO:0016740">
    <property type="term" value="F:transferase activity"/>
    <property type="evidence" value="ECO:0007669"/>
    <property type="project" value="UniProtKB-KW"/>
</dbReference>
<keyword evidence="4 9" id="KW-1133">Transmembrane helix</keyword>
<feature type="transmembrane region" description="Helical" evidence="9">
    <location>
        <begin position="87"/>
        <end position="111"/>
    </location>
</feature>
<name>A0A1I7I2U9_9FLAO</name>
<evidence type="ECO:0000256" key="5">
    <source>
        <dbReference type="ARBA" id="ARBA00023136"/>
    </source>
</evidence>
<keyword evidence="12" id="KW-1185">Reference proteome</keyword>
<dbReference type="InterPro" id="IPR050448">
    <property type="entry name" value="OpgB/LTA_synthase_biosynth"/>
</dbReference>
<feature type="binding site" evidence="8">
    <location>
        <position position="286"/>
    </location>
    <ligand>
        <name>Mn(2+)</name>
        <dbReference type="ChEBI" id="CHEBI:29035"/>
    </ligand>
</feature>
<evidence type="ECO:0000256" key="6">
    <source>
        <dbReference type="PIRSR" id="PIRSR005091-1"/>
    </source>
</evidence>
<dbReference type="Proteomes" id="UP000199138">
    <property type="component" value="Unassembled WGS sequence"/>
</dbReference>
<keyword evidence="11" id="KW-0808">Transferase</keyword>
<evidence type="ECO:0000313" key="11">
    <source>
        <dbReference type="EMBL" id="SFU67248.1"/>
    </source>
</evidence>
<evidence type="ECO:0000259" key="10">
    <source>
        <dbReference type="Pfam" id="PF00884"/>
    </source>
</evidence>
<feature type="domain" description="Sulfatase N-terminal" evidence="10">
    <location>
        <begin position="279"/>
        <end position="560"/>
    </location>
</feature>
<evidence type="ECO:0000256" key="2">
    <source>
        <dbReference type="ARBA" id="ARBA00022475"/>
    </source>
</evidence>
<feature type="transmembrane region" description="Helical" evidence="9">
    <location>
        <begin position="180"/>
        <end position="197"/>
    </location>
</feature>
<evidence type="ECO:0000256" key="7">
    <source>
        <dbReference type="PIRSR" id="PIRSR005091-2"/>
    </source>
</evidence>
<feature type="transmembrane region" description="Helical" evidence="9">
    <location>
        <begin position="46"/>
        <end position="75"/>
    </location>
</feature>
<dbReference type="PANTHER" id="PTHR47371:SF3">
    <property type="entry name" value="PHOSPHOGLYCEROL TRANSFERASE I"/>
    <property type="match status" value="1"/>
</dbReference>
<keyword evidence="7" id="KW-0479">Metal-binding</keyword>
<dbReference type="GO" id="GO:0046872">
    <property type="term" value="F:metal ion binding"/>
    <property type="evidence" value="ECO:0007669"/>
    <property type="project" value="UniProtKB-KW"/>
</dbReference>
<feature type="binding site" evidence="8">
    <location>
        <position position="511"/>
    </location>
    <ligand>
        <name>Mn(2+)</name>
        <dbReference type="ChEBI" id="CHEBI:29035"/>
    </ligand>
</feature>
<dbReference type="Pfam" id="PF00884">
    <property type="entry name" value="Sulfatase"/>
    <property type="match status" value="1"/>
</dbReference>
<feature type="binding site" evidence="7">
    <location>
        <position position="459"/>
    </location>
    <ligand>
        <name>substrate</name>
    </ligand>
</feature>
<reference evidence="12" key="1">
    <citation type="submission" date="2016-10" db="EMBL/GenBank/DDBJ databases">
        <authorList>
            <person name="Varghese N."/>
            <person name="Submissions S."/>
        </authorList>
    </citation>
    <scope>NUCLEOTIDE SEQUENCE [LARGE SCALE GENOMIC DNA]</scope>
    <source>
        <strain evidence="12">CGMCC 1.12333</strain>
    </source>
</reference>
<keyword evidence="7" id="KW-0464">Manganese</keyword>
<keyword evidence="2" id="KW-1003">Cell membrane</keyword>
<dbReference type="Gene3D" id="3.30.1120.80">
    <property type="match status" value="1"/>
</dbReference>
<feature type="binding site" evidence="8">
    <location>
        <position position="512"/>
    </location>
    <ligand>
        <name>Mn(2+)</name>
        <dbReference type="ChEBI" id="CHEBI:29035"/>
    </ligand>
</feature>
<dbReference type="InterPro" id="IPR000917">
    <property type="entry name" value="Sulfatase_N"/>
</dbReference>
<accession>A0A1I7I2U9</accession>
<evidence type="ECO:0000256" key="8">
    <source>
        <dbReference type="PIRSR" id="PIRSR005091-3"/>
    </source>
</evidence>
<dbReference type="RefSeq" id="WP_093025901.1">
    <property type="nucleotide sequence ID" value="NZ_FPBK01000012.1"/>
</dbReference>
<dbReference type="CDD" id="cd16015">
    <property type="entry name" value="LTA_synthase"/>
    <property type="match status" value="1"/>
</dbReference>
<dbReference type="SUPFAM" id="SSF53649">
    <property type="entry name" value="Alkaline phosphatase-like"/>
    <property type="match status" value="1"/>
</dbReference>
<sequence length="651" mass="73989">MAAKRYEERYSTMFSYAGWFLLVSAVLRIVFWIWSGADIPFHVTHFLGVLCTGAFMDLGVLVFFCLPFSLYLAVFPSKWNGSLADKMLVHTGFVAVMLIQILTFFAEITFWEEFKSRFNFIAVDYLIYTYEVVHNINESYPIPLLLTGVALLVWLFWWLFQKAGIFAATFQGKASVVKKWSILVLNVILVAFFSVFINNTTAEWSANRYENEIGKAGIYSFFAAFRSNELNFRQFYETMPNEKAFRMVQHSFLQPIEKQAPNFSVRRNVIDSIAPIKNNVILICVESLSADVLGHFGNTDHNTPKLDSIIDQNLWFSNLFATGTRTVRGMEALSLSIPPTPGRSILKRKDNEHLFTVGSVFKQLGYTNTFLYGGDGYFDNMDYFFSNNGFTIVDRNRGLASSNDFETNHYSITDDEVTFENAWGVCDEDLFNKTISYTDTYVKTHTAPFFHFIMTTSNHRPYTYPEGTVAIPSGTGRKGAVAYTDYAIGEFLKEAQTKPWYANTTIVIVADHCASSAGRWELNIANYRIPAIVINAPGGQKGEINKMCSQIDLFPSLFALQHFSYETNLYGHNVFDPHAPERAFVGNYRKLGYLTPHKLTVLDEQGTANAYIWDRSSNTLHPTKTDTTSVAKAIANYQTADYLYHHNGLKE</sequence>
<dbReference type="InterPro" id="IPR012160">
    <property type="entry name" value="LtaS-like"/>
</dbReference>
<dbReference type="InterPro" id="IPR017850">
    <property type="entry name" value="Alkaline_phosphatase_core_sf"/>
</dbReference>
<dbReference type="AlphaFoldDB" id="A0A1I7I2U9"/>
<comment type="subcellular location">
    <subcellularLocation>
        <location evidence="1">Cell membrane</location>
        <topology evidence="1">Multi-pass membrane protein</topology>
    </subcellularLocation>
</comment>
<feature type="binding site" evidence="8">
    <location>
        <position position="326"/>
    </location>
    <ligand>
        <name>Mn(2+)</name>
        <dbReference type="ChEBI" id="CHEBI:29035"/>
    </ligand>
</feature>
<keyword evidence="3 9" id="KW-0812">Transmembrane</keyword>
<proteinExistence type="predicted"/>
<evidence type="ECO:0000256" key="9">
    <source>
        <dbReference type="SAM" id="Phobius"/>
    </source>
</evidence>
<dbReference type="STRING" id="1224947.SAMN05216480_112112"/>
<evidence type="ECO:0000313" key="12">
    <source>
        <dbReference type="Proteomes" id="UP000199138"/>
    </source>
</evidence>
<protein>
    <submittedName>
        <fullName evidence="11">Phosphoglycerol transferase MdoB</fullName>
    </submittedName>
</protein>
<evidence type="ECO:0000256" key="4">
    <source>
        <dbReference type="ARBA" id="ARBA00022989"/>
    </source>
</evidence>
<evidence type="ECO:0000256" key="3">
    <source>
        <dbReference type="ARBA" id="ARBA00022692"/>
    </source>
</evidence>
<feature type="transmembrane region" description="Helical" evidence="9">
    <location>
        <begin position="140"/>
        <end position="160"/>
    </location>
</feature>
<dbReference type="OrthoDB" id="9777768at2"/>
<dbReference type="EMBL" id="FPBK01000012">
    <property type="protein sequence ID" value="SFU67248.1"/>
    <property type="molecule type" value="Genomic_DNA"/>
</dbReference>
<gene>
    <name evidence="11" type="ORF">SAMN05216480_112112</name>
</gene>
<evidence type="ECO:0000256" key="1">
    <source>
        <dbReference type="ARBA" id="ARBA00004651"/>
    </source>
</evidence>
<dbReference type="GO" id="GO:0005886">
    <property type="term" value="C:plasma membrane"/>
    <property type="evidence" value="ECO:0007669"/>
    <property type="project" value="UniProtKB-SubCell"/>
</dbReference>
<dbReference type="PIRSF" id="PIRSF005091">
    <property type="entry name" value="Mmb_sulf_HI1246"/>
    <property type="match status" value="1"/>
</dbReference>
<feature type="active site" evidence="6">
    <location>
        <position position="326"/>
    </location>
</feature>
<organism evidence="11 12">
    <name type="scientific">Pustulibacterium marinum</name>
    <dbReference type="NCBI Taxonomy" id="1224947"/>
    <lineage>
        <taxon>Bacteria</taxon>
        <taxon>Pseudomonadati</taxon>
        <taxon>Bacteroidota</taxon>
        <taxon>Flavobacteriia</taxon>
        <taxon>Flavobacteriales</taxon>
        <taxon>Flavobacteriaceae</taxon>
        <taxon>Pustulibacterium</taxon>
    </lineage>
</organism>
<keyword evidence="5 9" id="KW-0472">Membrane</keyword>
<dbReference type="PANTHER" id="PTHR47371">
    <property type="entry name" value="LIPOTEICHOIC ACID SYNTHASE"/>
    <property type="match status" value="1"/>
</dbReference>
<dbReference type="Gene3D" id="3.40.720.10">
    <property type="entry name" value="Alkaline Phosphatase, subunit A"/>
    <property type="match status" value="1"/>
</dbReference>